<accession>H9UJ24</accession>
<dbReference type="AlphaFoldDB" id="H9UJ24"/>
<dbReference type="eggNOG" id="COG4254">
    <property type="taxonomic scope" value="Bacteria"/>
</dbReference>
<reference evidence="3" key="1">
    <citation type="journal article" date="2013" name="Stand. Genomic Sci.">
        <title>Complete genome sequence of the halophilic bacterium Spirochaeta africana type strain (Z-7692(T)) from the alkaline Lake Magadi in the East African Rift.</title>
        <authorList>
            <person name="Liolos K."/>
            <person name="Abt B."/>
            <person name="Scheuner C."/>
            <person name="Teshima H."/>
            <person name="Held B."/>
            <person name="Lapidus A."/>
            <person name="Nolan M."/>
            <person name="Lucas S."/>
            <person name="Deshpande S."/>
            <person name="Cheng J.F."/>
            <person name="Tapia R."/>
            <person name="Goodwin L.A."/>
            <person name="Pitluck S."/>
            <person name="Pagani I."/>
            <person name="Ivanova N."/>
            <person name="Mavromatis K."/>
            <person name="Mikhailova N."/>
            <person name="Huntemann M."/>
            <person name="Pati A."/>
            <person name="Chen A."/>
            <person name="Palaniappan K."/>
            <person name="Land M."/>
            <person name="Rohde M."/>
            <person name="Tindall B.J."/>
            <person name="Detter J.C."/>
            <person name="Goker M."/>
            <person name="Bristow J."/>
            <person name="Eisen J.A."/>
            <person name="Markowitz V."/>
            <person name="Hugenholtz P."/>
            <person name="Woyke T."/>
            <person name="Klenk H.P."/>
            <person name="Kyrpides N.C."/>
        </authorList>
    </citation>
    <scope>NUCLEOTIDE SEQUENCE</scope>
    <source>
        <strain evidence="3">ATCC 700263 / DSM 8902 / Z-7692</strain>
    </source>
</reference>
<feature type="transmembrane region" description="Helical" evidence="1">
    <location>
        <begin position="21"/>
        <end position="44"/>
    </location>
</feature>
<protein>
    <submittedName>
        <fullName evidence="2">Uncharacterized protein</fullName>
    </submittedName>
</protein>
<dbReference type="HOGENOM" id="CLU_590434_0_0_12"/>
<gene>
    <name evidence="2" type="ordered locus">Spiaf_1454</name>
</gene>
<organism evidence="2 3">
    <name type="scientific">Spirochaeta africana (strain ATCC 700263 / DSM 8902 / Z-7692)</name>
    <dbReference type="NCBI Taxonomy" id="889378"/>
    <lineage>
        <taxon>Bacteria</taxon>
        <taxon>Pseudomonadati</taxon>
        <taxon>Spirochaetota</taxon>
        <taxon>Spirochaetia</taxon>
        <taxon>Spirochaetales</taxon>
        <taxon>Spirochaetaceae</taxon>
        <taxon>Spirochaeta</taxon>
    </lineage>
</organism>
<dbReference type="EMBL" id="CP003282">
    <property type="protein sequence ID" value="AFG37517.1"/>
    <property type="molecule type" value="Genomic_DNA"/>
</dbReference>
<name>H9UJ24_SPIAZ</name>
<evidence type="ECO:0000313" key="3">
    <source>
        <dbReference type="Proteomes" id="UP000007383"/>
    </source>
</evidence>
<proteinExistence type="predicted"/>
<dbReference type="STRING" id="889378.Spiaf_1454"/>
<keyword evidence="3" id="KW-1185">Reference proteome</keyword>
<dbReference type="KEGG" id="sfc:Spiaf_1454"/>
<dbReference type="Proteomes" id="UP000007383">
    <property type="component" value="Chromosome"/>
</dbReference>
<dbReference type="PATRIC" id="fig|889378.3.peg.1447"/>
<sequence>MDFFTGTHYIQIHSHEEEKMNVLRGWVLPFLILSGIFIALPAVAEDNDSAADPPEAEQQSLQFDFGLAAGIGVQTFPNPDYDGENGPATFTYQSLRLSPDISIGKLGVGLDLTLNYTFTGDHNTSDGFTVRQEDWVPDADEGRGVLSLYLPKIRYIRWGTVGDPLYASLGTINGASLGNGFILGNYSNAIFFPERRFFGLQVNADGSLLDFPVLGIQTFAANLARMDLFGARVYARPLVYTDIPLLTSAQVGFTAVLDRDPYFIARTTPGSEYFGDDPLIEPDDDALAVVWGMDIRQPLVSNPVLDLAVFADAVAQDQAVGAMLGTGGRLFSFLPFNAQLRFMGDGFQPVYFNRTYDLYRVDRYLVYSGEVDRPGYIGWLANTGVSLLDGGVVFTAGMSGPFRPDSDKGLLPELEAALTIADGILPGLSAHAFYQKEQIGSFEDIVDPVNAVIGARINYHTGPAVITLLYDLRYDPYSSSSSPWQVNSGLETTLSLF</sequence>
<keyword evidence="1" id="KW-0472">Membrane</keyword>
<evidence type="ECO:0000256" key="1">
    <source>
        <dbReference type="SAM" id="Phobius"/>
    </source>
</evidence>
<evidence type="ECO:0000313" key="2">
    <source>
        <dbReference type="EMBL" id="AFG37517.1"/>
    </source>
</evidence>
<keyword evidence="1" id="KW-0812">Transmembrane</keyword>
<keyword evidence="1" id="KW-1133">Transmembrane helix</keyword>